<dbReference type="Pfam" id="PF16416">
    <property type="entry name" value="GUN4_N"/>
    <property type="match status" value="1"/>
</dbReference>
<evidence type="ECO:0000313" key="3">
    <source>
        <dbReference type="EMBL" id="HFM98147.1"/>
    </source>
</evidence>
<gene>
    <name evidence="3" type="ORF">ENR64_10410</name>
</gene>
<proteinExistence type="predicted"/>
<dbReference type="EMBL" id="DSRU01000154">
    <property type="protein sequence ID" value="HFM98147.1"/>
    <property type="molecule type" value="Genomic_DNA"/>
</dbReference>
<protein>
    <submittedName>
        <fullName evidence="3">GUN4 domain-containing protein</fullName>
    </submittedName>
</protein>
<dbReference type="SUPFAM" id="SSF140869">
    <property type="entry name" value="GUN4-like"/>
    <property type="match status" value="1"/>
</dbReference>
<dbReference type="SUPFAM" id="SSF48371">
    <property type="entry name" value="ARM repeat"/>
    <property type="match status" value="1"/>
</dbReference>
<dbReference type="GO" id="GO:0030288">
    <property type="term" value="C:outer membrane-bounded periplasmic space"/>
    <property type="evidence" value="ECO:0007669"/>
    <property type="project" value="TreeGrafter"/>
</dbReference>
<dbReference type="InterPro" id="IPR008629">
    <property type="entry name" value="GUN4-like"/>
</dbReference>
<dbReference type="Pfam" id="PF05419">
    <property type="entry name" value="GUN4"/>
    <property type="match status" value="1"/>
</dbReference>
<dbReference type="PANTHER" id="PTHR34800:SF1">
    <property type="entry name" value="TETRAPYRROLE-BINDING PROTEIN, CHLOROPLASTIC"/>
    <property type="match status" value="1"/>
</dbReference>
<dbReference type="GO" id="GO:0046906">
    <property type="term" value="F:tetrapyrrole binding"/>
    <property type="evidence" value="ECO:0007669"/>
    <property type="project" value="TreeGrafter"/>
</dbReference>
<sequence length="252" mass="28392">MGNSATNPALDNASNSIEALRSKLITLTGKKQLEIVDELATSPEGLRVLKEFLLAQKAELSPFAAAQKLTLVGKIYQLLYQISQPEETAFLEANFPEGMIPLKSDVGVDYLPLQKLLAKQDFLNADKLTLQKLCELAGSTAVQRKWVYFTEVKSFPTTDLQTINALWVLHSSGRFGFSVQRELWLSFGKNWEKLWSKIGWKEGNLWTRYPDGFTWTLEAPQGHLPLSNQLRGVRVIEALLEHPAWKDESTQS</sequence>
<reference evidence="3" key="1">
    <citation type="journal article" date="2020" name="mSystems">
        <title>Genome- and Community-Level Interaction Insights into Carbon Utilization and Element Cycling Functions of Hydrothermarchaeota in Hydrothermal Sediment.</title>
        <authorList>
            <person name="Zhou Z."/>
            <person name="Liu Y."/>
            <person name="Xu W."/>
            <person name="Pan J."/>
            <person name="Luo Z.H."/>
            <person name="Li M."/>
        </authorList>
    </citation>
    <scope>NUCLEOTIDE SEQUENCE [LARGE SCALE GENOMIC DNA]</scope>
    <source>
        <strain evidence="3">SpSt-418</strain>
    </source>
</reference>
<accession>A0A7C3KEV8</accession>
<evidence type="ECO:0000259" key="2">
    <source>
        <dbReference type="Pfam" id="PF16416"/>
    </source>
</evidence>
<dbReference type="Gene3D" id="1.25.40.620">
    <property type="match status" value="1"/>
</dbReference>
<dbReference type="CDD" id="cd16383">
    <property type="entry name" value="GUN4"/>
    <property type="match status" value="1"/>
</dbReference>
<dbReference type="InterPro" id="IPR032192">
    <property type="entry name" value="GUN4_N"/>
</dbReference>
<dbReference type="InterPro" id="IPR016024">
    <property type="entry name" value="ARM-type_fold"/>
</dbReference>
<feature type="domain" description="GUN4 N-terminal ARM-like repeat" evidence="2">
    <location>
        <begin position="12"/>
        <end position="96"/>
    </location>
</feature>
<name>A0A7C3KEV8_9CYAN</name>
<dbReference type="Gene3D" id="1.10.10.1770">
    <property type="entry name" value="Gun4-like"/>
    <property type="match status" value="1"/>
</dbReference>
<comment type="caution">
    <text evidence="3">The sequence shown here is derived from an EMBL/GenBank/DDBJ whole genome shotgun (WGS) entry which is preliminary data.</text>
</comment>
<organism evidence="3">
    <name type="scientific">Oscillatoriales cyanobacterium SpSt-418</name>
    <dbReference type="NCBI Taxonomy" id="2282169"/>
    <lineage>
        <taxon>Bacteria</taxon>
        <taxon>Bacillati</taxon>
        <taxon>Cyanobacteriota</taxon>
        <taxon>Cyanophyceae</taxon>
        <taxon>Oscillatoriophycideae</taxon>
        <taxon>Oscillatoriales</taxon>
    </lineage>
</organism>
<dbReference type="PANTHER" id="PTHR34800">
    <property type="entry name" value="TETRAPYRROLE-BINDING PROTEIN, CHLOROPLASTIC"/>
    <property type="match status" value="1"/>
</dbReference>
<feature type="domain" description="GUN4-like" evidence="1">
    <location>
        <begin position="104"/>
        <end position="243"/>
    </location>
</feature>
<dbReference type="AlphaFoldDB" id="A0A7C3KEV8"/>
<evidence type="ECO:0000259" key="1">
    <source>
        <dbReference type="Pfam" id="PF05419"/>
    </source>
</evidence>
<dbReference type="InterPro" id="IPR037215">
    <property type="entry name" value="GUN4-like_sf"/>
</dbReference>